<dbReference type="Gene3D" id="1.10.443.10">
    <property type="entry name" value="Intergrase catalytic core"/>
    <property type="match status" value="1"/>
</dbReference>
<dbReference type="Pfam" id="PF00589">
    <property type="entry name" value="Phage_integrase"/>
    <property type="match status" value="1"/>
</dbReference>
<dbReference type="InterPro" id="IPR013762">
    <property type="entry name" value="Integrase-like_cat_sf"/>
</dbReference>
<evidence type="ECO:0000259" key="5">
    <source>
        <dbReference type="PROSITE" id="PS51898"/>
    </source>
</evidence>
<evidence type="ECO:0000256" key="1">
    <source>
        <dbReference type="ARBA" id="ARBA00008857"/>
    </source>
</evidence>
<dbReference type="SUPFAM" id="SSF56349">
    <property type="entry name" value="DNA breaking-rejoining enzymes"/>
    <property type="match status" value="1"/>
</dbReference>
<dbReference type="PROSITE" id="PS51898">
    <property type="entry name" value="TYR_RECOMBINASE"/>
    <property type="match status" value="1"/>
</dbReference>
<organism evidence="6 7">
    <name type="scientific">Nitrospira japonica</name>
    <dbReference type="NCBI Taxonomy" id="1325564"/>
    <lineage>
        <taxon>Bacteria</taxon>
        <taxon>Pseudomonadati</taxon>
        <taxon>Nitrospirota</taxon>
        <taxon>Nitrospiria</taxon>
        <taxon>Nitrospirales</taxon>
        <taxon>Nitrospiraceae</taxon>
        <taxon>Nitrospira</taxon>
    </lineage>
</organism>
<dbReference type="Gene3D" id="1.10.150.130">
    <property type="match status" value="1"/>
</dbReference>
<accession>A0A1W1IA89</accession>
<dbReference type="InterPro" id="IPR050808">
    <property type="entry name" value="Phage_Integrase"/>
</dbReference>
<keyword evidence="3" id="KW-0238">DNA-binding</keyword>
<protein>
    <submittedName>
        <fullName evidence="6">Putative Phage integrase (Modular protein)</fullName>
    </submittedName>
</protein>
<evidence type="ECO:0000256" key="3">
    <source>
        <dbReference type="ARBA" id="ARBA00023125"/>
    </source>
</evidence>
<reference evidence="6 7" key="1">
    <citation type="submission" date="2017-03" db="EMBL/GenBank/DDBJ databases">
        <authorList>
            <person name="Afonso C.L."/>
            <person name="Miller P.J."/>
            <person name="Scott M.A."/>
            <person name="Spackman E."/>
            <person name="Goraichik I."/>
            <person name="Dimitrov K.M."/>
            <person name="Suarez D.L."/>
            <person name="Swayne D.E."/>
        </authorList>
    </citation>
    <scope>NUCLEOTIDE SEQUENCE [LARGE SCALE GENOMIC DNA]</scope>
    <source>
        <strain evidence="6">Genome sequencing of Nitrospira japonica strain NJ11</strain>
    </source>
</reference>
<evidence type="ECO:0000256" key="4">
    <source>
        <dbReference type="ARBA" id="ARBA00023172"/>
    </source>
</evidence>
<dbReference type="PANTHER" id="PTHR30629:SF2">
    <property type="entry name" value="PROPHAGE INTEGRASE INTS-RELATED"/>
    <property type="match status" value="1"/>
</dbReference>
<dbReference type="GO" id="GO:0006310">
    <property type="term" value="P:DNA recombination"/>
    <property type="evidence" value="ECO:0007669"/>
    <property type="project" value="UniProtKB-KW"/>
</dbReference>
<dbReference type="InterPro" id="IPR002104">
    <property type="entry name" value="Integrase_catalytic"/>
</dbReference>
<dbReference type="EMBL" id="LT828648">
    <property type="protein sequence ID" value="SLM49916.1"/>
    <property type="molecule type" value="Genomic_DNA"/>
</dbReference>
<sequence>MVVSREKLQKQVGNSPRLTRSLLRSIIGIRCLFLPLRSNAMNIRRIQSANGTRSVLTYWYRGKRYRPVLGRNLTTDQERESARTIINAIHDNCVEHEVRGSASSRSRESSASTFAEFVPMYLQYLQAKRPDNDGRNQTALTHHLVPHFGNKRLLDIRLEDGLAYLEKRRSDLIGPERNKRHVASGTIERECAALMAVLNLAVDMDHLDKNRLKRLPVPEYVKRERIVEAWELLKIRESASINIWRLVMAALQIGLRENKLIEIHEEWLLKRGDGWWIAPSPGRSKIKGVPKLIPLNGLAYESLFGNSPRIGGRFFSQWKDGNSIKHTWMRTCERAGVHDLHFHDLRHTFTTWLTQCGVDYAVIQTLKGEPLPGSAKYYIHDWNVRLRDAVTRLESFTKAVLSGENGIQVPLGATCLPPSYVEASPNPHEMVPRDRIELSTPAFSGLCSTN</sequence>
<dbReference type="STRING" id="1325564.NSJP_3749"/>
<proteinExistence type="inferred from homology"/>
<comment type="similarity">
    <text evidence="1">Belongs to the 'phage' integrase family.</text>
</comment>
<name>A0A1W1IA89_9BACT</name>
<gene>
    <name evidence="6" type="ORF">NSJP_3749</name>
</gene>
<dbReference type="GO" id="GO:0015074">
    <property type="term" value="P:DNA integration"/>
    <property type="evidence" value="ECO:0007669"/>
    <property type="project" value="UniProtKB-KW"/>
</dbReference>
<evidence type="ECO:0000313" key="6">
    <source>
        <dbReference type="EMBL" id="SLM49916.1"/>
    </source>
</evidence>
<dbReference type="AlphaFoldDB" id="A0A1W1IA89"/>
<dbReference type="PANTHER" id="PTHR30629">
    <property type="entry name" value="PROPHAGE INTEGRASE"/>
    <property type="match status" value="1"/>
</dbReference>
<dbReference type="Proteomes" id="UP000192042">
    <property type="component" value="Chromosome I"/>
</dbReference>
<dbReference type="InterPro" id="IPR010998">
    <property type="entry name" value="Integrase_recombinase_N"/>
</dbReference>
<dbReference type="InterPro" id="IPR011010">
    <property type="entry name" value="DNA_brk_join_enz"/>
</dbReference>
<feature type="domain" description="Tyr recombinase" evidence="5">
    <location>
        <begin position="216"/>
        <end position="391"/>
    </location>
</feature>
<keyword evidence="7" id="KW-1185">Reference proteome</keyword>
<evidence type="ECO:0000313" key="7">
    <source>
        <dbReference type="Proteomes" id="UP000192042"/>
    </source>
</evidence>
<evidence type="ECO:0000256" key="2">
    <source>
        <dbReference type="ARBA" id="ARBA00022908"/>
    </source>
</evidence>
<dbReference type="GO" id="GO:0003677">
    <property type="term" value="F:DNA binding"/>
    <property type="evidence" value="ECO:0007669"/>
    <property type="project" value="UniProtKB-KW"/>
</dbReference>
<keyword evidence="2" id="KW-0229">DNA integration</keyword>
<dbReference type="KEGG" id="nja:NSJP_3749"/>
<keyword evidence="4" id="KW-0233">DNA recombination</keyword>